<dbReference type="FunFam" id="3.40.50.720:FF:000121">
    <property type="entry name" value="Prostaglandin reductase 2"/>
    <property type="match status" value="1"/>
</dbReference>
<name>G3ALS2_SPAPN</name>
<dbReference type="Proteomes" id="UP000000709">
    <property type="component" value="Unassembled WGS sequence"/>
</dbReference>
<dbReference type="GeneID" id="18873507"/>
<dbReference type="InParanoid" id="G3ALS2"/>
<dbReference type="SUPFAM" id="SSF51735">
    <property type="entry name" value="NAD(P)-binding Rossmann-fold domains"/>
    <property type="match status" value="1"/>
</dbReference>
<dbReference type="SUPFAM" id="SSF50129">
    <property type="entry name" value="GroES-like"/>
    <property type="match status" value="1"/>
</dbReference>
<dbReference type="STRING" id="619300.G3ALS2"/>
<dbReference type="KEGG" id="spaa:SPAPADRAFT_60653"/>
<evidence type="ECO:0000259" key="2">
    <source>
        <dbReference type="SMART" id="SM00829"/>
    </source>
</evidence>
<dbReference type="CDD" id="cd05288">
    <property type="entry name" value="PGDH"/>
    <property type="match status" value="1"/>
</dbReference>
<protein>
    <submittedName>
        <fullName evidence="3">Uncharacterized protein QOR1</fullName>
    </submittedName>
</protein>
<evidence type="ECO:0000256" key="1">
    <source>
        <dbReference type="ARBA" id="ARBA00023002"/>
    </source>
</evidence>
<keyword evidence="4" id="KW-1185">Reference proteome</keyword>
<dbReference type="OrthoDB" id="809632at2759"/>
<dbReference type="OMA" id="VDELWWY"/>
<feature type="domain" description="Enoyl reductase (ER)" evidence="2">
    <location>
        <begin position="25"/>
        <end position="326"/>
    </location>
</feature>
<dbReference type="InterPro" id="IPR041694">
    <property type="entry name" value="ADH_N_2"/>
</dbReference>
<gene>
    <name evidence="3" type="primary">QOR1</name>
    <name evidence="3" type="ORF">SPAPADRAFT_60653</name>
</gene>
<dbReference type="FunCoup" id="G3ALS2">
    <property type="interactions" value="389"/>
</dbReference>
<dbReference type="AlphaFoldDB" id="G3ALS2"/>
<dbReference type="Pfam" id="PF00107">
    <property type="entry name" value="ADH_zinc_N"/>
    <property type="match status" value="1"/>
</dbReference>
<dbReference type="InterPro" id="IPR045010">
    <property type="entry name" value="MDR_fam"/>
</dbReference>
<dbReference type="eggNOG" id="KOG1196">
    <property type="taxonomic scope" value="Eukaryota"/>
</dbReference>
<dbReference type="InterPro" id="IPR013149">
    <property type="entry name" value="ADH-like_C"/>
</dbReference>
<dbReference type="Gene3D" id="3.40.50.720">
    <property type="entry name" value="NAD(P)-binding Rossmann-like Domain"/>
    <property type="match status" value="1"/>
</dbReference>
<dbReference type="EMBL" id="GL996501">
    <property type="protein sequence ID" value="EGW33315.1"/>
    <property type="molecule type" value="Genomic_DNA"/>
</dbReference>
<dbReference type="InterPro" id="IPR020843">
    <property type="entry name" value="ER"/>
</dbReference>
<dbReference type="PANTHER" id="PTHR43205">
    <property type="entry name" value="PROSTAGLANDIN REDUCTASE"/>
    <property type="match status" value="1"/>
</dbReference>
<evidence type="ECO:0000313" key="3">
    <source>
        <dbReference type="EMBL" id="EGW33315.1"/>
    </source>
</evidence>
<dbReference type="HOGENOM" id="CLU_026673_29_2_1"/>
<proteinExistence type="predicted"/>
<dbReference type="InterPro" id="IPR036291">
    <property type="entry name" value="NAD(P)-bd_dom_sf"/>
</dbReference>
<dbReference type="InterPro" id="IPR011032">
    <property type="entry name" value="GroES-like_sf"/>
</dbReference>
<dbReference type="GO" id="GO:0016628">
    <property type="term" value="F:oxidoreductase activity, acting on the CH-CH group of donors, NAD or NADP as acceptor"/>
    <property type="evidence" value="ECO:0007669"/>
    <property type="project" value="InterPro"/>
</dbReference>
<reference evidence="3 4" key="1">
    <citation type="journal article" date="2011" name="Proc. Natl. Acad. Sci. U.S.A.">
        <title>Comparative genomics of xylose-fermenting fungi for enhanced biofuel production.</title>
        <authorList>
            <person name="Wohlbach D.J."/>
            <person name="Kuo A."/>
            <person name="Sato T.K."/>
            <person name="Potts K.M."/>
            <person name="Salamov A.A."/>
            <person name="LaButti K.M."/>
            <person name="Sun H."/>
            <person name="Clum A."/>
            <person name="Pangilinan J.L."/>
            <person name="Lindquist E.A."/>
            <person name="Lucas S."/>
            <person name="Lapidus A."/>
            <person name="Jin M."/>
            <person name="Gunawan C."/>
            <person name="Balan V."/>
            <person name="Dale B.E."/>
            <person name="Jeffries T.W."/>
            <person name="Zinkel R."/>
            <person name="Barry K.W."/>
            <person name="Grigoriev I.V."/>
            <person name="Gasch A.P."/>
        </authorList>
    </citation>
    <scope>NUCLEOTIDE SEQUENCE [LARGE SCALE GENOMIC DNA]</scope>
    <source>
        <strain evidence="4">NRRL Y-27907 / 11-Y1</strain>
    </source>
</reference>
<dbReference type="SMART" id="SM00829">
    <property type="entry name" value="PKS_ER"/>
    <property type="match status" value="1"/>
</dbReference>
<dbReference type="Pfam" id="PF16884">
    <property type="entry name" value="ADH_N_2"/>
    <property type="match status" value="1"/>
</dbReference>
<sequence length="367" mass="39838">MSVPETTTKIFLKNTPGEAINFEFGQDDSTFEVKQVALDSNLKEGELLVQTLYLSNDPTQRGWIAKNKDSDRMYVRPVAPGEPMGSMGIVKVLKSNSTKYQVGDLATGKIEWATYTTVHEQALFTKIDTSAGLPLELFLSILGVTGLTAFFGLVEAGQLRRLLDNPLKEGDKAPIVCVSAASGATGSVVVQIAKNILGAKVVGITGSDEKCKFVEGLGADLCVNYNNPKYKDQITEFVGKDFIDVYFDNVGGEILSFVLTRMKKFGRVVACGAISGYNTPVNVTTWNEIITMSLTVEGFIVLNYSDKFPEAVGVLASALKSGKIKLGDAYHVKELTGSDVEKLQQVPKIWNLLFTDKPVGKLLTKVV</sequence>
<keyword evidence="1" id="KW-0560">Oxidoreductase</keyword>
<evidence type="ECO:0000313" key="4">
    <source>
        <dbReference type="Proteomes" id="UP000000709"/>
    </source>
</evidence>
<organism evidence="4">
    <name type="scientific">Spathaspora passalidarum (strain NRRL Y-27907 / 11-Y1)</name>
    <dbReference type="NCBI Taxonomy" id="619300"/>
    <lineage>
        <taxon>Eukaryota</taxon>
        <taxon>Fungi</taxon>
        <taxon>Dikarya</taxon>
        <taxon>Ascomycota</taxon>
        <taxon>Saccharomycotina</taxon>
        <taxon>Pichiomycetes</taxon>
        <taxon>Debaryomycetaceae</taxon>
        <taxon>Spathaspora</taxon>
    </lineage>
</organism>
<dbReference type="Gene3D" id="3.90.180.10">
    <property type="entry name" value="Medium-chain alcohol dehydrogenases, catalytic domain"/>
    <property type="match status" value="1"/>
</dbReference>
<dbReference type="RefSeq" id="XP_007374830.1">
    <property type="nucleotide sequence ID" value="XM_007374768.1"/>
</dbReference>
<accession>G3ALS2</accession>
<dbReference type="PANTHER" id="PTHR43205:SF19">
    <property type="entry name" value="ENOYL REDUCTASE (ER) DOMAIN-CONTAINING PROTEIN"/>
    <property type="match status" value="1"/>
</dbReference>